<dbReference type="InterPro" id="IPR002110">
    <property type="entry name" value="Ankyrin_rpt"/>
</dbReference>
<dbReference type="AlphaFoldDB" id="K2JTJ0"/>
<dbReference type="STRING" id="745411.B3C1_00265"/>
<feature type="repeat" description="ANK" evidence="1">
    <location>
        <begin position="57"/>
        <end position="89"/>
    </location>
</feature>
<dbReference type="PANTHER" id="PTHR24118:SF99">
    <property type="entry name" value="POTE ANKYRIN DOMAIN FAMILY MEMBER 3C-RELATED"/>
    <property type="match status" value="1"/>
</dbReference>
<dbReference type="InterPro" id="IPR036770">
    <property type="entry name" value="Ankyrin_rpt-contain_sf"/>
</dbReference>
<feature type="signal peptide" evidence="2">
    <location>
        <begin position="1"/>
        <end position="18"/>
    </location>
</feature>
<dbReference type="eggNOG" id="COG0666">
    <property type="taxonomic scope" value="Bacteria"/>
</dbReference>
<evidence type="ECO:0000256" key="2">
    <source>
        <dbReference type="SAM" id="SignalP"/>
    </source>
</evidence>
<dbReference type="OrthoDB" id="307920at2"/>
<dbReference type="Proteomes" id="UP000006755">
    <property type="component" value="Unassembled WGS sequence"/>
</dbReference>
<gene>
    <name evidence="3" type="ORF">B3C1_00265</name>
</gene>
<keyword evidence="4" id="KW-1185">Reference proteome</keyword>
<dbReference type="Pfam" id="PF12796">
    <property type="entry name" value="Ank_2"/>
    <property type="match status" value="1"/>
</dbReference>
<dbReference type="EMBL" id="AMRI01000001">
    <property type="protein sequence ID" value="EKE77847.1"/>
    <property type="molecule type" value="Genomic_DNA"/>
</dbReference>
<dbReference type="Gene3D" id="1.25.40.20">
    <property type="entry name" value="Ankyrin repeat-containing domain"/>
    <property type="match status" value="1"/>
</dbReference>
<dbReference type="SMART" id="SM00248">
    <property type="entry name" value="ANK"/>
    <property type="match status" value="3"/>
</dbReference>
<dbReference type="PANTHER" id="PTHR24118">
    <property type="entry name" value="POTE ANKYRIN DOMAIN"/>
    <property type="match status" value="1"/>
</dbReference>
<dbReference type="PROSITE" id="PS50088">
    <property type="entry name" value="ANK_REPEAT"/>
    <property type="match status" value="1"/>
</dbReference>
<keyword evidence="2" id="KW-0732">Signal</keyword>
<accession>K2JTJ0</accession>
<comment type="caution">
    <text evidence="3">The sequence shown here is derived from an EMBL/GenBank/DDBJ whole genome shotgun (WGS) entry which is preliminary data.</text>
</comment>
<evidence type="ECO:0000313" key="3">
    <source>
        <dbReference type="EMBL" id="EKE77847.1"/>
    </source>
</evidence>
<name>K2JTJ0_9GAMM</name>
<sequence length="150" mass="16317">MRVLIASLCLLASFGAAAQSEGESLAQYYFAAARSNQVAVLEEFLEAGFPVDLRDPQSYTALMIAAYNGNSEAVASLLAHQADACLRDKRGNTALMGAMVKGEWGIAKRLYRQACEDKPNKAGLSLDAFAELFGQSEQLRALRQQLEQPR</sequence>
<dbReference type="SUPFAM" id="SSF48403">
    <property type="entry name" value="Ankyrin repeat"/>
    <property type="match status" value="1"/>
</dbReference>
<evidence type="ECO:0000313" key="4">
    <source>
        <dbReference type="Proteomes" id="UP000006755"/>
    </source>
</evidence>
<keyword evidence="1" id="KW-0040">ANK repeat</keyword>
<organism evidence="3 4">
    <name type="scientific">Gallaecimonas xiamenensis 3-C-1</name>
    <dbReference type="NCBI Taxonomy" id="745411"/>
    <lineage>
        <taxon>Bacteria</taxon>
        <taxon>Pseudomonadati</taxon>
        <taxon>Pseudomonadota</taxon>
        <taxon>Gammaproteobacteria</taxon>
        <taxon>Enterobacterales</taxon>
        <taxon>Gallaecimonadaceae</taxon>
        <taxon>Gallaecimonas</taxon>
    </lineage>
</organism>
<dbReference type="RefSeq" id="WP_008482117.1">
    <property type="nucleotide sequence ID" value="NZ_AMRI01000001.1"/>
</dbReference>
<reference evidence="3 4" key="1">
    <citation type="journal article" date="2012" name="J. Bacteriol.">
        <title>Genome Sequence of Gallaecimonas xiamenensis Type Strain 3-C-1.</title>
        <authorList>
            <person name="Lai Q."/>
            <person name="Wang L."/>
            <person name="Wang W."/>
            <person name="Shao Z."/>
        </authorList>
    </citation>
    <scope>NUCLEOTIDE SEQUENCE [LARGE SCALE GENOMIC DNA]</scope>
    <source>
        <strain evidence="3 4">3-C-1</strain>
    </source>
</reference>
<evidence type="ECO:0000256" key="1">
    <source>
        <dbReference type="PROSITE-ProRule" id="PRU00023"/>
    </source>
</evidence>
<protein>
    <submittedName>
        <fullName evidence="3">Ankyrin</fullName>
    </submittedName>
</protein>
<feature type="chain" id="PRO_5003859427" evidence="2">
    <location>
        <begin position="19"/>
        <end position="150"/>
    </location>
</feature>
<proteinExistence type="predicted"/>